<organism evidence="8 9">
    <name type="scientific">Hibiscus syriacus</name>
    <name type="common">Rose of Sharon</name>
    <dbReference type="NCBI Taxonomy" id="106335"/>
    <lineage>
        <taxon>Eukaryota</taxon>
        <taxon>Viridiplantae</taxon>
        <taxon>Streptophyta</taxon>
        <taxon>Embryophyta</taxon>
        <taxon>Tracheophyta</taxon>
        <taxon>Spermatophyta</taxon>
        <taxon>Magnoliopsida</taxon>
        <taxon>eudicotyledons</taxon>
        <taxon>Gunneridae</taxon>
        <taxon>Pentapetalae</taxon>
        <taxon>rosids</taxon>
        <taxon>malvids</taxon>
        <taxon>Malvales</taxon>
        <taxon>Malvaceae</taxon>
        <taxon>Malvoideae</taxon>
        <taxon>Hibiscus</taxon>
    </lineage>
</organism>
<dbReference type="Gene3D" id="3.30.1370.210">
    <property type="match status" value="1"/>
</dbReference>
<evidence type="ECO:0000256" key="2">
    <source>
        <dbReference type="ARBA" id="ARBA00022737"/>
    </source>
</evidence>
<dbReference type="PANTHER" id="PTHR14493:SF87">
    <property type="entry name" value="ZINC FINGER CCCH DOMAIN-CONTAINING PROTEIN 66"/>
    <property type="match status" value="1"/>
</dbReference>
<keyword evidence="1 6" id="KW-0479">Metal-binding</keyword>
<dbReference type="InterPro" id="IPR057444">
    <property type="entry name" value="Znf-CCCH_AtC3H23-like"/>
</dbReference>
<dbReference type="Proteomes" id="UP000436088">
    <property type="component" value="Unassembled WGS sequence"/>
</dbReference>
<keyword evidence="3 6" id="KW-0863">Zinc-finger</keyword>
<gene>
    <name evidence="8" type="ORF">F3Y22_tig00111582pilonHSYRG01203</name>
</gene>
<dbReference type="InterPro" id="IPR000571">
    <property type="entry name" value="Znf_CCCH"/>
</dbReference>
<keyword evidence="4 6" id="KW-0862">Zinc</keyword>
<dbReference type="Pfam" id="PF25512">
    <property type="entry name" value="zf-CCCH_AtC3H23"/>
    <property type="match status" value="1"/>
</dbReference>
<dbReference type="PANTHER" id="PTHR14493">
    <property type="entry name" value="UNKEMPT FAMILY MEMBER"/>
    <property type="match status" value="1"/>
</dbReference>
<evidence type="ECO:0000259" key="7">
    <source>
        <dbReference type="PROSITE" id="PS50103"/>
    </source>
</evidence>
<evidence type="ECO:0000256" key="4">
    <source>
        <dbReference type="ARBA" id="ARBA00022833"/>
    </source>
</evidence>
<comment type="caution">
    <text evidence="8">The sequence shown here is derived from an EMBL/GenBank/DDBJ whole genome shotgun (WGS) entry which is preliminary data.</text>
</comment>
<feature type="domain" description="C3H1-type" evidence="7">
    <location>
        <begin position="211"/>
        <end position="238"/>
    </location>
</feature>
<dbReference type="EMBL" id="VEPZ02001375">
    <property type="protein sequence ID" value="KAE8676794.1"/>
    <property type="molecule type" value="Genomic_DNA"/>
</dbReference>
<evidence type="ECO:0000256" key="1">
    <source>
        <dbReference type="ARBA" id="ARBA00022723"/>
    </source>
</evidence>
<feature type="zinc finger region" description="C3H1-type" evidence="6">
    <location>
        <begin position="211"/>
        <end position="238"/>
    </location>
</feature>
<dbReference type="InterPro" id="IPR045234">
    <property type="entry name" value="Unkempt-like"/>
</dbReference>
<evidence type="ECO:0000313" key="8">
    <source>
        <dbReference type="EMBL" id="KAE8676794.1"/>
    </source>
</evidence>
<keyword evidence="5" id="KW-0238">DNA-binding</keyword>
<dbReference type="AlphaFoldDB" id="A0A6A2YJR9"/>
<reference evidence="8" key="1">
    <citation type="submission" date="2019-09" db="EMBL/GenBank/DDBJ databases">
        <title>Draft genome information of white flower Hibiscus syriacus.</title>
        <authorList>
            <person name="Kim Y.-M."/>
        </authorList>
    </citation>
    <scope>NUCLEOTIDE SEQUENCE [LARGE SCALE GENOMIC DNA]</scope>
    <source>
        <strain evidence="8">YM2019G1</strain>
    </source>
</reference>
<dbReference type="SMART" id="SM00356">
    <property type="entry name" value="ZnF_C3H1"/>
    <property type="match status" value="2"/>
</dbReference>
<dbReference type="PROSITE" id="PS50103">
    <property type="entry name" value="ZF_C3H1"/>
    <property type="match status" value="1"/>
</dbReference>
<evidence type="ECO:0000256" key="6">
    <source>
        <dbReference type="PROSITE-ProRule" id="PRU00723"/>
    </source>
</evidence>
<keyword evidence="9" id="KW-1185">Reference proteome</keyword>
<dbReference type="GO" id="GO:0003677">
    <property type="term" value="F:DNA binding"/>
    <property type="evidence" value="ECO:0007669"/>
    <property type="project" value="UniProtKB-KW"/>
</dbReference>
<name>A0A6A2YJR9_HIBSY</name>
<evidence type="ECO:0000256" key="3">
    <source>
        <dbReference type="ARBA" id="ARBA00022771"/>
    </source>
</evidence>
<protein>
    <recommendedName>
        <fullName evidence="7">C3H1-type domain-containing protein</fullName>
    </recommendedName>
</protein>
<keyword evidence="2" id="KW-0677">Repeat</keyword>
<evidence type="ECO:0000313" key="9">
    <source>
        <dbReference type="Proteomes" id="UP000436088"/>
    </source>
</evidence>
<accession>A0A6A2YJR9</accession>
<evidence type="ECO:0000256" key="5">
    <source>
        <dbReference type="ARBA" id="ARBA00023125"/>
    </source>
</evidence>
<dbReference type="FunFam" id="3.30.1370.210:FF:000007">
    <property type="entry name" value="Zinc finger CCCH domain-containing protein"/>
    <property type="match status" value="1"/>
</dbReference>
<proteinExistence type="predicted"/>
<dbReference type="GO" id="GO:0008270">
    <property type="term" value="F:zinc ion binding"/>
    <property type="evidence" value="ECO:0007669"/>
    <property type="project" value="UniProtKB-KW"/>
</dbReference>
<sequence>MRKQLKSWRGSHKQNGVPLKFSDLLELSASDDLIGFKFAVEEGGHDINEPCLWYGRRIGCGELHRQKWSCDVNKAYGSDGTRALHCVAAGDSSYHLRLFQLQKKILEGLLKGSGSIGERDGLPAQVATEVKGYEQQTDSTPQPWKDENEKKDYPYNLYLPNIKNEIYETDEFRMYTFTVQPCSRAYSHDWTECPFVHPGENARRCDPRRYLYNCVPCPEFRKGLCKQGDNCEYAHGIFKSWLHPAQYRTRLCKDETNCTRKVCFFAHNPKELRPLYASTGSALPSPTSYAISLDHGSMSPLDPVSPSFIKPSTSTPLLTPIGTSSICVGVCLNQSSNIPPTLQLPSSRLKAAQSARASVSNLKQTPGVVGCPTVNRHSWYSTPASPVGTILPSVIEHPTINPHSGYSTPTSPVGAMPPNLLDWCYPDGKLDWGIQGEELKILRKSSHLLF</sequence>